<feature type="transmembrane region" description="Helical" evidence="11">
    <location>
        <begin position="351"/>
        <end position="371"/>
    </location>
</feature>
<dbReference type="RefSeq" id="WP_190150726.1">
    <property type="nucleotide sequence ID" value="NZ_BMTL01000016.1"/>
</dbReference>
<name>A0A918L4W2_9ACTN</name>
<feature type="transmembrane region" description="Helical" evidence="11">
    <location>
        <begin position="169"/>
        <end position="191"/>
    </location>
</feature>
<evidence type="ECO:0000256" key="4">
    <source>
        <dbReference type="ARBA" id="ARBA00022676"/>
    </source>
</evidence>
<feature type="transmembrane region" description="Helical" evidence="11">
    <location>
        <begin position="198"/>
        <end position="223"/>
    </location>
</feature>
<protein>
    <submittedName>
        <fullName evidence="12">Membrane protein</fullName>
    </submittedName>
</protein>
<proteinExistence type="predicted"/>
<reference evidence="12" key="2">
    <citation type="submission" date="2020-09" db="EMBL/GenBank/DDBJ databases">
        <authorList>
            <person name="Sun Q."/>
            <person name="Ohkuma M."/>
        </authorList>
    </citation>
    <scope>NUCLEOTIDE SEQUENCE</scope>
    <source>
        <strain evidence="12">JCM 4386</strain>
    </source>
</reference>
<dbReference type="GO" id="GO:0000009">
    <property type="term" value="F:alpha-1,6-mannosyltransferase activity"/>
    <property type="evidence" value="ECO:0007669"/>
    <property type="project" value="InterPro"/>
</dbReference>
<feature type="transmembrane region" description="Helical" evidence="11">
    <location>
        <begin position="258"/>
        <end position="279"/>
    </location>
</feature>
<feature type="transmembrane region" description="Helical" evidence="11">
    <location>
        <begin position="138"/>
        <end position="163"/>
    </location>
</feature>
<feature type="transmembrane region" description="Helical" evidence="11">
    <location>
        <begin position="37"/>
        <end position="59"/>
    </location>
</feature>
<comment type="caution">
    <text evidence="12">The sequence shown here is derived from an EMBL/GenBank/DDBJ whole genome shotgun (WGS) entry which is preliminary data.</text>
</comment>
<keyword evidence="5" id="KW-0808">Transferase</keyword>
<dbReference type="AlphaFoldDB" id="A0A918L4W2"/>
<dbReference type="GO" id="GO:0006506">
    <property type="term" value="P:GPI anchor biosynthetic process"/>
    <property type="evidence" value="ECO:0007669"/>
    <property type="project" value="UniProtKB-KW"/>
</dbReference>
<dbReference type="GO" id="GO:0004376">
    <property type="term" value="F:GPI mannosyltransferase activity"/>
    <property type="evidence" value="ECO:0007669"/>
    <property type="project" value="InterPro"/>
</dbReference>
<keyword evidence="4" id="KW-0328">Glycosyltransferase</keyword>
<evidence type="ECO:0000256" key="6">
    <source>
        <dbReference type="ARBA" id="ARBA00022692"/>
    </source>
</evidence>
<feature type="transmembrane region" description="Helical" evidence="11">
    <location>
        <begin position="229"/>
        <end position="246"/>
    </location>
</feature>
<evidence type="ECO:0000256" key="10">
    <source>
        <dbReference type="SAM" id="MobiDB-lite"/>
    </source>
</evidence>
<dbReference type="InterPro" id="IPR007315">
    <property type="entry name" value="PIG-V/Gpi18"/>
</dbReference>
<evidence type="ECO:0000256" key="2">
    <source>
        <dbReference type="ARBA" id="ARBA00004687"/>
    </source>
</evidence>
<evidence type="ECO:0000256" key="7">
    <source>
        <dbReference type="ARBA" id="ARBA00022824"/>
    </source>
</evidence>
<dbReference type="Proteomes" id="UP000606194">
    <property type="component" value="Unassembled WGS sequence"/>
</dbReference>
<feature type="transmembrane region" description="Helical" evidence="11">
    <location>
        <begin position="402"/>
        <end position="424"/>
    </location>
</feature>
<keyword evidence="6 11" id="KW-0812">Transmembrane</keyword>
<keyword evidence="8 11" id="KW-1133">Transmembrane helix</keyword>
<dbReference type="GO" id="GO:0016020">
    <property type="term" value="C:membrane"/>
    <property type="evidence" value="ECO:0007669"/>
    <property type="project" value="GOC"/>
</dbReference>
<evidence type="ECO:0000313" key="13">
    <source>
        <dbReference type="Proteomes" id="UP000606194"/>
    </source>
</evidence>
<comment type="pathway">
    <text evidence="2">Glycolipid biosynthesis; glycosylphosphatidylinositol-anchor biosynthesis.</text>
</comment>
<gene>
    <name evidence="12" type="ORF">GCM10010269_41100</name>
</gene>
<keyword evidence="13" id="KW-1185">Reference proteome</keyword>
<keyword evidence="7" id="KW-0256">Endoplasmic reticulum</keyword>
<dbReference type="EMBL" id="BMTL01000016">
    <property type="protein sequence ID" value="GGR97997.1"/>
    <property type="molecule type" value="Genomic_DNA"/>
</dbReference>
<evidence type="ECO:0000256" key="9">
    <source>
        <dbReference type="ARBA" id="ARBA00023136"/>
    </source>
</evidence>
<sequence>MSTASSDTATDPAVPDGPTEASRRLRRPTLPDGVRPYLAPLLLYGVTKLVGLTVFVGLLDAADEYQKKNPRFGGGAHWWDVLATWDGWWYLQVAEKGYDPGPLVPLEPGGLFTVQQNSVAFFPLYPGLIRGVSEITGLGLYGSAMAVSVLASFVAAAGVYAVISTLAGARAGTIAAGLWALVPGAGVEWAVYSESVFVAIAAWCCYCVMKRHWVAAGLLAFLAGLNRPTSAALIGAVGLAAIVTLARPQSRREHGVAGPVYAMIAAPLGLLTYVTWVGLAAGDLTAYFTLQREGWAHYFDFGAYTLDVLGNTAIGRHDYLFAFSVPDLLAVQLVLALPFLIALMLRRKPPLVLVAYTLASVVAVLGTQQMFGNTGRYLLPVFPLLLAPAAAMSRLKWPSLTVFFATAAVASGWYAHFVIFELGIP</sequence>
<evidence type="ECO:0000256" key="5">
    <source>
        <dbReference type="ARBA" id="ARBA00022679"/>
    </source>
</evidence>
<keyword evidence="9 11" id="KW-0472">Membrane</keyword>
<comment type="subcellular location">
    <subcellularLocation>
        <location evidence="1">Endoplasmic reticulum membrane</location>
        <topology evidence="1">Multi-pass membrane protein</topology>
    </subcellularLocation>
</comment>
<evidence type="ECO:0000256" key="11">
    <source>
        <dbReference type="SAM" id="Phobius"/>
    </source>
</evidence>
<reference evidence="12" key="1">
    <citation type="journal article" date="2014" name="Int. J. Syst. Evol. Microbiol.">
        <title>Complete genome sequence of Corynebacterium casei LMG S-19264T (=DSM 44701T), isolated from a smear-ripened cheese.</title>
        <authorList>
            <consortium name="US DOE Joint Genome Institute (JGI-PGF)"/>
            <person name="Walter F."/>
            <person name="Albersmeier A."/>
            <person name="Kalinowski J."/>
            <person name="Ruckert C."/>
        </authorList>
    </citation>
    <scope>NUCLEOTIDE SEQUENCE</scope>
    <source>
        <strain evidence="12">JCM 4386</strain>
    </source>
</reference>
<keyword evidence="3" id="KW-0337">GPI-anchor biosynthesis</keyword>
<evidence type="ECO:0000256" key="8">
    <source>
        <dbReference type="ARBA" id="ARBA00022989"/>
    </source>
</evidence>
<organism evidence="12 13">
    <name type="scientific">Streptomyces humidus</name>
    <dbReference type="NCBI Taxonomy" id="52259"/>
    <lineage>
        <taxon>Bacteria</taxon>
        <taxon>Bacillati</taxon>
        <taxon>Actinomycetota</taxon>
        <taxon>Actinomycetes</taxon>
        <taxon>Kitasatosporales</taxon>
        <taxon>Streptomycetaceae</taxon>
        <taxon>Streptomyces</taxon>
    </lineage>
</organism>
<evidence type="ECO:0000313" key="12">
    <source>
        <dbReference type="EMBL" id="GGR97997.1"/>
    </source>
</evidence>
<evidence type="ECO:0000256" key="1">
    <source>
        <dbReference type="ARBA" id="ARBA00004477"/>
    </source>
</evidence>
<dbReference type="PANTHER" id="PTHR12468">
    <property type="entry name" value="GPI MANNOSYLTRANSFERASE 2"/>
    <property type="match status" value="1"/>
</dbReference>
<dbReference type="PANTHER" id="PTHR12468:SF2">
    <property type="entry name" value="GPI MANNOSYLTRANSFERASE 2"/>
    <property type="match status" value="1"/>
</dbReference>
<feature type="transmembrane region" description="Helical" evidence="11">
    <location>
        <begin position="319"/>
        <end position="344"/>
    </location>
</feature>
<evidence type="ECO:0000256" key="3">
    <source>
        <dbReference type="ARBA" id="ARBA00022502"/>
    </source>
</evidence>
<feature type="region of interest" description="Disordered" evidence="10">
    <location>
        <begin position="1"/>
        <end position="28"/>
    </location>
</feature>
<accession>A0A918L4W2</accession>